<evidence type="ECO:0000313" key="2">
    <source>
        <dbReference type="Proteomes" id="UP000256373"/>
    </source>
</evidence>
<dbReference type="RefSeq" id="WP_115833115.1">
    <property type="nucleotide sequence ID" value="NZ_QNUL01000023.1"/>
</dbReference>
<accession>A0A3D8Y7A1</accession>
<reference evidence="1 2" key="1">
    <citation type="submission" date="2018-07" db="EMBL/GenBank/DDBJ databases">
        <title>Dyadobacter roseus sp. nov., isolated from rose rhizosphere soil.</title>
        <authorList>
            <person name="Chen L."/>
        </authorList>
    </citation>
    <scope>NUCLEOTIDE SEQUENCE [LARGE SCALE GENOMIC DNA]</scope>
    <source>
        <strain evidence="1 2">RS19</strain>
    </source>
</reference>
<comment type="caution">
    <text evidence="1">The sequence shown here is derived from an EMBL/GenBank/DDBJ whole genome shotgun (WGS) entry which is preliminary data.</text>
</comment>
<gene>
    <name evidence="1" type="ORF">DSL64_22080</name>
</gene>
<name>A0A3D8Y7A1_9BACT</name>
<evidence type="ECO:0000313" key="1">
    <source>
        <dbReference type="EMBL" id="REA58076.1"/>
    </source>
</evidence>
<proteinExistence type="predicted"/>
<sequence length="136" mass="15593">MAKAFRKYFHYVVILLLTAWGIHRAHAEEQQLQENTSLYFANICVGPNLECNDLIIGHGHSGKAFRDRVKYITEENFRAVFKSSVQKQAQAATNYFTSTTVSLSHYLLRLPVLTIADNLSVYIKSSLYLLLRVLRI</sequence>
<dbReference type="EMBL" id="QNUL01000023">
    <property type="protein sequence ID" value="REA58076.1"/>
    <property type="molecule type" value="Genomic_DNA"/>
</dbReference>
<protein>
    <submittedName>
        <fullName evidence="1">Uncharacterized protein</fullName>
    </submittedName>
</protein>
<keyword evidence="2" id="KW-1185">Reference proteome</keyword>
<organism evidence="1 2">
    <name type="scientific">Dyadobacter luteus</name>
    <dbReference type="NCBI Taxonomy" id="2259619"/>
    <lineage>
        <taxon>Bacteria</taxon>
        <taxon>Pseudomonadati</taxon>
        <taxon>Bacteroidota</taxon>
        <taxon>Cytophagia</taxon>
        <taxon>Cytophagales</taxon>
        <taxon>Spirosomataceae</taxon>
        <taxon>Dyadobacter</taxon>
    </lineage>
</organism>
<dbReference type="Proteomes" id="UP000256373">
    <property type="component" value="Unassembled WGS sequence"/>
</dbReference>
<dbReference type="AlphaFoldDB" id="A0A3D8Y7A1"/>